<feature type="compositionally biased region" description="Polar residues" evidence="1">
    <location>
        <begin position="16"/>
        <end position="25"/>
    </location>
</feature>
<keyword evidence="3" id="KW-1185">Reference proteome</keyword>
<evidence type="ECO:0000256" key="1">
    <source>
        <dbReference type="SAM" id="MobiDB-lite"/>
    </source>
</evidence>
<dbReference type="EMBL" id="JAUHHV010000008">
    <property type="protein sequence ID" value="KAK1415110.1"/>
    <property type="molecule type" value="Genomic_DNA"/>
</dbReference>
<feature type="region of interest" description="Disordered" evidence="1">
    <location>
        <begin position="1"/>
        <end position="25"/>
    </location>
</feature>
<dbReference type="PANTHER" id="PTHR34361">
    <property type="entry name" value="OS08G0157800 PROTEIN"/>
    <property type="match status" value="1"/>
</dbReference>
<feature type="compositionally biased region" description="Low complexity" evidence="1">
    <location>
        <begin position="424"/>
        <end position="434"/>
    </location>
</feature>
<name>A0AAD8NGF8_TARER</name>
<sequence length="826" mass="90364">MKRTRRRTTTTRSRTNLHTINPPHNISAFSFPENEMTSLGLFASSSSSSSSTTSSNLSPLALPFTVERSNHNKFNLCDTHFNFNGKSDTFWSTSPNFQSSTTAQGLVADSLTTATVPSTYSTFPNPNPNPNTAASTNHNRSSIPAINVSAIGPNQRVSFSSPFNASTTHNWSSSVKSALGPIKPPVGKFSFGMINPNTQPDKWSLGNDNDASVTHLDFNLLPSRDLLQDYGSSQVSYNQNLPGSKYSGQADGSRGKEEASLFGGVFGGGVTRENNSIGPSVFGKSHEMSSTSATCHGIVSSGFSDEHTFTWEGCTSHYPFETRSIFYDSSSDQLSPSLATKSMDIRSTSPFTKNSGSVSHKSLNEKESYHAVGFDYKSSLNSQVPEIHSIEEVNSAANLSEHLDHHNPGEDSPCWKGAPTHFTSSGSQEQESSQHTMKKLQENSGEDVLLNMDQSLHGVIENAVNVVTSESLDVNMVVKALINLSELLLGTYSKDECRLKDQDVKAIDRVIANLNVCMSSKIQQVNPAQNCSSSQQINANMLREERNNYPLGKNIEEPQSAYVRDEGVQKDYNMIQKIKSVLDENLEFKEDLPSDPLLYKNLWLEAEAELCVSSYKSRLHRAKREMGKSKARDLSEAPSDIKKISSSILSPTAPKLFHEVASSKKSNTHAPLPIVDDDDAENSVMARFNILKRREESNPVNMAEKEPADVDAFGYKVQSSGVAEGPHSQHLLDTDDVLVMHSHGKQKMQGSLAKEDVEHAVMARLNILKLRGEGNRLNAEEDVRADDGGHAQVSEEGVVTSTAQNQFGSFSAYNASSFGWEYVLDG</sequence>
<accession>A0AAD8NGF8</accession>
<organism evidence="2 3">
    <name type="scientific">Tagetes erecta</name>
    <name type="common">African marigold</name>
    <dbReference type="NCBI Taxonomy" id="13708"/>
    <lineage>
        <taxon>Eukaryota</taxon>
        <taxon>Viridiplantae</taxon>
        <taxon>Streptophyta</taxon>
        <taxon>Embryophyta</taxon>
        <taxon>Tracheophyta</taxon>
        <taxon>Spermatophyta</taxon>
        <taxon>Magnoliopsida</taxon>
        <taxon>eudicotyledons</taxon>
        <taxon>Gunneridae</taxon>
        <taxon>Pentapetalae</taxon>
        <taxon>asterids</taxon>
        <taxon>campanulids</taxon>
        <taxon>Asterales</taxon>
        <taxon>Asteraceae</taxon>
        <taxon>Asteroideae</taxon>
        <taxon>Heliantheae alliance</taxon>
        <taxon>Tageteae</taxon>
        <taxon>Tagetes</taxon>
    </lineage>
</organism>
<dbReference type="PANTHER" id="PTHR34361:SF2">
    <property type="entry name" value="OS08G0157800 PROTEIN"/>
    <property type="match status" value="1"/>
</dbReference>
<proteinExistence type="predicted"/>
<protein>
    <submittedName>
        <fullName evidence="2">Uncharacterized protein</fullName>
    </submittedName>
</protein>
<dbReference type="Proteomes" id="UP001229421">
    <property type="component" value="Unassembled WGS sequence"/>
</dbReference>
<gene>
    <name evidence="2" type="ORF">QVD17_30881</name>
</gene>
<evidence type="ECO:0000313" key="2">
    <source>
        <dbReference type="EMBL" id="KAK1415110.1"/>
    </source>
</evidence>
<evidence type="ECO:0000313" key="3">
    <source>
        <dbReference type="Proteomes" id="UP001229421"/>
    </source>
</evidence>
<feature type="region of interest" description="Disordered" evidence="1">
    <location>
        <begin position="120"/>
        <end position="139"/>
    </location>
</feature>
<reference evidence="2" key="1">
    <citation type="journal article" date="2023" name="bioRxiv">
        <title>Improved chromosome-level genome assembly for marigold (Tagetes erecta).</title>
        <authorList>
            <person name="Jiang F."/>
            <person name="Yuan L."/>
            <person name="Wang S."/>
            <person name="Wang H."/>
            <person name="Xu D."/>
            <person name="Wang A."/>
            <person name="Fan W."/>
        </authorList>
    </citation>
    <scope>NUCLEOTIDE SEQUENCE</scope>
    <source>
        <strain evidence="2">WSJ</strain>
        <tissue evidence="2">Leaf</tissue>
    </source>
</reference>
<dbReference type="AlphaFoldDB" id="A0AAD8NGF8"/>
<comment type="caution">
    <text evidence="2">The sequence shown here is derived from an EMBL/GenBank/DDBJ whole genome shotgun (WGS) entry which is preliminary data.</text>
</comment>
<feature type="region of interest" description="Disordered" evidence="1">
    <location>
        <begin position="402"/>
        <end position="440"/>
    </location>
</feature>